<evidence type="ECO:0000313" key="2">
    <source>
        <dbReference type="EMBL" id="EKY01625.1"/>
    </source>
</evidence>
<dbReference type="InterPro" id="IPR024361">
    <property type="entry name" value="BACON"/>
</dbReference>
<dbReference type="STRING" id="1127699.HMPREF9151_00982"/>
<dbReference type="RefSeq" id="WP_009162196.1">
    <property type="nucleotide sequence ID" value="NZ_KB290984.1"/>
</dbReference>
<gene>
    <name evidence="2" type="ORF">HMPREF9151_00982</name>
</gene>
<comment type="caution">
    <text evidence="2">The sequence shown here is derived from an EMBL/GenBank/DDBJ whole genome shotgun (WGS) entry which is preliminary data.</text>
</comment>
<evidence type="ECO:0000313" key="3">
    <source>
        <dbReference type="Proteomes" id="UP000010433"/>
    </source>
</evidence>
<dbReference type="PATRIC" id="fig|1127699.3.peg.905"/>
<dbReference type="AlphaFoldDB" id="L1NEB5"/>
<dbReference type="Pfam" id="PF13004">
    <property type="entry name" value="BACON"/>
    <property type="match status" value="2"/>
</dbReference>
<dbReference type="PROSITE" id="PS51257">
    <property type="entry name" value="PROKAR_LIPOPROTEIN"/>
    <property type="match status" value="1"/>
</dbReference>
<dbReference type="HOGENOM" id="CLU_065350_0_0_10"/>
<accession>L1NEB5</accession>
<reference evidence="2 3" key="1">
    <citation type="submission" date="2012-05" db="EMBL/GenBank/DDBJ databases">
        <authorList>
            <person name="Weinstock G."/>
            <person name="Sodergren E."/>
            <person name="Lobos E.A."/>
            <person name="Fulton L."/>
            <person name="Fulton R."/>
            <person name="Courtney L."/>
            <person name="Fronick C."/>
            <person name="O'Laughlin M."/>
            <person name="Godfrey J."/>
            <person name="Wilson R.M."/>
            <person name="Miner T."/>
            <person name="Farmer C."/>
            <person name="Delehaunty K."/>
            <person name="Cordes M."/>
            <person name="Minx P."/>
            <person name="Tomlinson C."/>
            <person name="Chen J."/>
            <person name="Wollam A."/>
            <person name="Pepin K.H."/>
            <person name="Bhonagiri V."/>
            <person name="Zhang X."/>
            <person name="Suruliraj S."/>
            <person name="Warren W."/>
            <person name="Mitreva M."/>
            <person name="Mardis E.R."/>
            <person name="Wilson R.K."/>
        </authorList>
    </citation>
    <scope>NUCLEOTIDE SEQUENCE [LARGE SCALE GENOMIC DNA]</scope>
    <source>
        <strain evidence="2 3">F0055</strain>
    </source>
</reference>
<feature type="domain" description="BACON" evidence="1">
    <location>
        <begin position="144"/>
        <end position="191"/>
    </location>
</feature>
<organism evidence="2 3">
    <name type="scientific">Hoylesella saccharolytica F0055</name>
    <dbReference type="NCBI Taxonomy" id="1127699"/>
    <lineage>
        <taxon>Bacteria</taxon>
        <taxon>Pseudomonadati</taxon>
        <taxon>Bacteroidota</taxon>
        <taxon>Bacteroidia</taxon>
        <taxon>Bacteroidales</taxon>
        <taxon>Prevotellaceae</taxon>
        <taxon>Hoylesella</taxon>
    </lineage>
</organism>
<proteinExistence type="predicted"/>
<evidence type="ECO:0000259" key="1">
    <source>
        <dbReference type="Pfam" id="PF13004"/>
    </source>
</evidence>
<dbReference type="InterPro" id="IPR013783">
    <property type="entry name" value="Ig-like_fold"/>
</dbReference>
<dbReference type="EMBL" id="AMEP01000065">
    <property type="protein sequence ID" value="EKY01625.1"/>
    <property type="molecule type" value="Genomic_DNA"/>
</dbReference>
<feature type="domain" description="BACON" evidence="1">
    <location>
        <begin position="62"/>
        <end position="109"/>
    </location>
</feature>
<keyword evidence="3" id="KW-1185">Reference proteome</keyword>
<dbReference type="Proteomes" id="UP000010433">
    <property type="component" value="Unassembled WGS sequence"/>
</dbReference>
<dbReference type="CDD" id="cd14948">
    <property type="entry name" value="BACON"/>
    <property type="match status" value="1"/>
</dbReference>
<dbReference type="Gene3D" id="2.60.40.10">
    <property type="entry name" value="Immunoglobulins"/>
    <property type="match status" value="2"/>
</dbReference>
<protein>
    <recommendedName>
        <fullName evidence="1">BACON domain-containing protein</fullName>
    </recommendedName>
</protein>
<name>L1NEB5_9BACT</name>
<sequence length="346" mass="37456">MKKLYGYLLIAAGFLTIVSCDKDSDYEAPVSSINVVSAETYLSAAGETKSIVLDNTPASVYAQDAWLTVTNEGNKVNLTAEANTSIQSRNTEVVVKSTAGDSIMVTVSQGGSVFKLKDKSDLFSPDTEVTKTYSVMSNLPITCTPTADWITVTNTSNSFTVSATANTTGKPRVGYVKVASGSFVDSIKVLQVKASDLIADYQLVCQTIQNKKLVTVAYNAKLEAVSNDSVLFNIDNFYKWKGKFEKDGTITFKGMQIIATTTDKNGAPLYLVPLILDTDFKYARDASISFSAVIGNNGWITFKGNGTVAGKETPSFLIGAYNNADLANRHWIGLFDYFITPVLVRQ</sequence>
<dbReference type="OrthoDB" id="1078704at2"/>